<dbReference type="Pfam" id="PF06429">
    <property type="entry name" value="Flg_bbr_C"/>
    <property type="match status" value="1"/>
</dbReference>
<dbReference type="GO" id="GO:0005198">
    <property type="term" value="F:structural molecule activity"/>
    <property type="evidence" value="ECO:0007669"/>
    <property type="project" value="InterPro"/>
</dbReference>
<dbReference type="GO" id="GO:0009424">
    <property type="term" value="C:bacterial-type flagellum hook"/>
    <property type="evidence" value="ECO:0007669"/>
    <property type="project" value="InterPro"/>
</dbReference>
<evidence type="ECO:0000313" key="9">
    <source>
        <dbReference type="EMBL" id="NNU15363.1"/>
    </source>
</evidence>
<keyword evidence="9" id="KW-0969">Cilium</keyword>
<evidence type="ECO:0000256" key="5">
    <source>
        <dbReference type="ARBA" id="ARBA00022525"/>
    </source>
</evidence>
<evidence type="ECO:0000256" key="6">
    <source>
        <dbReference type="ARBA" id="ARBA00023143"/>
    </source>
</evidence>
<gene>
    <name evidence="9" type="primary">flgK</name>
    <name evidence="9" type="ORF">HK107_03355</name>
</gene>
<protein>
    <recommendedName>
        <fullName evidence="4">Flagellar hook-associated protein 1</fullName>
    </recommendedName>
</protein>
<accession>A0A7Y3RJS3</accession>
<dbReference type="RefSeq" id="WP_173196789.1">
    <property type="nucleotide sequence ID" value="NZ_JABFCX010000002.1"/>
</dbReference>
<keyword evidence="9" id="KW-0282">Flagellum</keyword>
<feature type="domain" description="Flagellar basal-body/hook protein C-terminal" evidence="7">
    <location>
        <begin position="432"/>
        <end position="467"/>
    </location>
</feature>
<proteinExistence type="inferred from homology"/>
<dbReference type="PANTHER" id="PTHR30033">
    <property type="entry name" value="FLAGELLAR HOOK-ASSOCIATED PROTEIN 1"/>
    <property type="match status" value="1"/>
</dbReference>
<dbReference type="NCBIfam" id="TIGR02492">
    <property type="entry name" value="flgK_ends"/>
    <property type="match status" value="1"/>
</dbReference>
<dbReference type="GO" id="GO:0044780">
    <property type="term" value="P:bacterial-type flagellum assembly"/>
    <property type="evidence" value="ECO:0007669"/>
    <property type="project" value="InterPro"/>
</dbReference>
<organism evidence="9 10">
    <name type="scientific">Parvularcula mediterranea</name>
    <dbReference type="NCBI Taxonomy" id="2732508"/>
    <lineage>
        <taxon>Bacteria</taxon>
        <taxon>Pseudomonadati</taxon>
        <taxon>Pseudomonadota</taxon>
        <taxon>Alphaproteobacteria</taxon>
        <taxon>Parvularculales</taxon>
        <taxon>Parvularculaceae</taxon>
        <taxon>Parvularcula</taxon>
    </lineage>
</organism>
<comment type="subcellular location">
    <subcellularLocation>
        <location evidence="1">Bacterial flagellum</location>
    </subcellularLocation>
    <subcellularLocation>
        <location evidence="2">Secreted</location>
    </subcellularLocation>
</comment>
<reference evidence="9 10" key="1">
    <citation type="submission" date="2020-05" db="EMBL/GenBank/DDBJ databases">
        <title>Parvularcula mediterraneae sp. nov., isolated from polypropylene straw from shallow seawater of the seashore of Laganas in Zakynthos island, Greece.</title>
        <authorList>
            <person name="Szabo I."/>
            <person name="Al-Omari J."/>
            <person name="Rado J."/>
            <person name="Szerdahelyi G.S."/>
        </authorList>
    </citation>
    <scope>NUCLEOTIDE SEQUENCE [LARGE SCALE GENOMIC DNA]</scope>
    <source>
        <strain evidence="9 10">ZS-1/3</strain>
    </source>
</reference>
<dbReference type="SUPFAM" id="SSF64518">
    <property type="entry name" value="Phase 1 flagellin"/>
    <property type="match status" value="1"/>
</dbReference>
<evidence type="ECO:0000256" key="1">
    <source>
        <dbReference type="ARBA" id="ARBA00004365"/>
    </source>
</evidence>
<dbReference type="GO" id="GO:0005576">
    <property type="term" value="C:extracellular region"/>
    <property type="evidence" value="ECO:0007669"/>
    <property type="project" value="UniProtKB-SubCell"/>
</dbReference>
<evidence type="ECO:0000259" key="7">
    <source>
        <dbReference type="Pfam" id="PF06429"/>
    </source>
</evidence>
<evidence type="ECO:0000256" key="3">
    <source>
        <dbReference type="ARBA" id="ARBA00009677"/>
    </source>
</evidence>
<evidence type="ECO:0000259" key="8">
    <source>
        <dbReference type="Pfam" id="PF22638"/>
    </source>
</evidence>
<evidence type="ECO:0000256" key="2">
    <source>
        <dbReference type="ARBA" id="ARBA00004613"/>
    </source>
</evidence>
<dbReference type="PANTHER" id="PTHR30033:SF2">
    <property type="entry name" value="FLAGELLAR HOOK PROTEIN"/>
    <property type="match status" value="1"/>
</dbReference>
<sequence length="468" mass="48783">MSFAATLSNSLSGLSMASLRAEVLSFNIANAGTVGFTRRSVLSEAVVPGGVRATGIERASAEVQERQLISSLGREAADLGRADALRAIFESFGEVGDADGLYPAIARFEEALSDLRLSPESGAAQQGLLRAAQDVTETFARIDTQIQDARLSADRQIASDVERLNAALSELDTLNQEARRPKGVELDAVAERQRALVLEIGAMLDINVTGSYGEAVTIRTGNGVLLLGEEPKTVDFTPSGSASFSLSFANGDFSGLKVDGFDVTPGGVQGIRGGSLAASFAVRDVLATDAANRIDALARQLTERSADADTTSTEGLFVLGAGTSSAAQLITVNLLGDPAQGGELYRLREGMGATAPGPEGGQGVLADLEAFLSEQRVLTTATGTASSLSFIDTVGAVSSRFGTDAFRAQNIAASSESATVTLESEINRLTAVDTDRELQDLLLVEQAFAANARVIQTADDMLAQLLEI</sequence>
<dbReference type="Pfam" id="PF22638">
    <property type="entry name" value="FlgK_D1"/>
    <property type="match status" value="1"/>
</dbReference>
<name>A0A7Y3RJS3_9PROT</name>
<dbReference type="EMBL" id="JABFCX010000002">
    <property type="protein sequence ID" value="NNU15363.1"/>
    <property type="molecule type" value="Genomic_DNA"/>
</dbReference>
<dbReference type="Proteomes" id="UP000536835">
    <property type="component" value="Unassembled WGS sequence"/>
</dbReference>
<comment type="caution">
    <text evidence="9">The sequence shown here is derived from an EMBL/GenBank/DDBJ whole genome shotgun (WGS) entry which is preliminary data.</text>
</comment>
<keyword evidence="9" id="KW-0966">Cell projection</keyword>
<dbReference type="AlphaFoldDB" id="A0A7Y3RJS3"/>
<dbReference type="InterPro" id="IPR010930">
    <property type="entry name" value="Flg_bb/hook_C_dom"/>
</dbReference>
<evidence type="ECO:0000256" key="4">
    <source>
        <dbReference type="ARBA" id="ARBA00016244"/>
    </source>
</evidence>
<evidence type="ECO:0000313" key="10">
    <source>
        <dbReference type="Proteomes" id="UP000536835"/>
    </source>
</evidence>
<comment type="similarity">
    <text evidence="3">Belongs to the flagella basal body rod proteins family.</text>
</comment>
<feature type="domain" description="Flagellar hook-associated protein FlgK helical" evidence="8">
    <location>
        <begin position="97"/>
        <end position="304"/>
    </location>
</feature>
<keyword evidence="5" id="KW-0964">Secreted</keyword>
<keyword evidence="6" id="KW-0975">Bacterial flagellum</keyword>
<dbReference type="InterPro" id="IPR002371">
    <property type="entry name" value="FlgK"/>
</dbReference>
<dbReference type="InterPro" id="IPR053927">
    <property type="entry name" value="FlgK_helical"/>
</dbReference>
<keyword evidence="10" id="KW-1185">Reference proteome</keyword>